<dbReference type="InterPro" id="IPR012337">
    <property type="entry name" value="RNaseH-like_sf"/>
</dbReference>
<dbReference type="PANTHER" id="PTHR36688">
    <property type="entry name" value="ENDO/EXONUCLEASE/PHOSPHATASE DOMAIN-CONTAINING PROTEIN"/>
    <property type="match status" value="1"/>
</dbReference>
<dbReference type="SUPFAM" id="SSF56219">
    <property type="entry name" value="DNase I-like"/>
    <property type="match status" value="1"/>
</dbReference>
<dbReference type="CDD" id="cd09276">
    <property type="entry name" value="Rnase_HI_RT_non_LTR"/>
    <property type="match status" value="1"/>
</dbReference>
<dbReference type="Pfam" id="PF00078">
    <property type="entry name" value="RVT_1"/>
    <property type="match status" value="1"/>
</dbReference>
<dbReference type="EMBL" id="BGPR01144862">
    <property type="protein sequence ID" value="GBN74886.1"/>
    <property type="molecule type" value="Genomic_DNA"/>
</dbReference>
<dbReference type="InterPro" id="IPR052560">
    <property type="entry name" value="RdDP_mobile_element"/>
</dbReference>
<dbReference type="PANTHER" id="PTHR36688:SF2">
    <property type="entry name" value="ENDONUCLEASE_EXONUCLEASE_PHOSPHATASE DOMAIN-CONTAINING PROTEIN"/>
    <property type="match status" value="1"/>
</dbReference>
<dbReference type="CDD" id="cd01650">
    <property type="entry name" value="RT_nLTR_like"/>
    <property type="match status" value="1"/>
</dbReference>
<dbReference type="AlphaFoldDB" id="A0A4Y2RHJ2"/>
<protein>
    <submittedName>
        <fullName evidence="2">Putative RNA-directed DNA polymerase from transposon X-element</fullName>
    </submittedName>
</protein>
<organism evidence="2 3">
    <name type="scientific">Araneus ventricosus</name>
    <name type="common">Orbweaver spider</name>
    <name type="synonym">Epeira ventricosa</name>
    <dbReference type="NCBI Taxonomy" id="182803"/>
    <lineage>
        <taxon>Eukaryota</taxon>
        <taxon>Metazoa</taxon>
        <taxon>Ecdysozoa</taxon>
        <taxon>Arthropoda</taxon>
        <taxon>Chelicerata</taxon>
        <taxon>Arachnida</taxon>
        <taxon>Araneae</taxon>
        <taxon>Araneomorphae</taxon>
        <taxon>Entelegynae</taxon>
        <taxon>Araneoidea</taxon>
        <taxon>Araneidae</taxon>
        <taxon>Araneus</taxon>
    </lineage>
</organism>
<feature type="non-terminal residue" evidence="2">
    <location>
        <position position="984"/>
    </location>
</feature>
<dbReference type="PROSITE" id="PS50879">
    <property type="entry name" value="RNASE_H_1"/>
    <property type="match status" value="1"/>
</dbReference>
<comment type="caution">
    <text evidence="2">The sequence shown here is derived from an EMBL/GenBank/DDBJ whole genome shotgun (WGS) entry which is preliminary data.</text>
</comment>
<evidence type="ECO:0000313" key="3">
    <source>
        <dbReference type="Proteomes" id="UP000499080"/>
    </source>
</evidence>
<gene>
    <name evidence="2" type="primary">X-elementORF2_464</name>
    <name evidence="2" type="ORF">AVEN_177018_1</name>
</gene>
<keyword evidence="2" id="KW-0695">RNA-directed DNA polymerase</keyword>
<dbReference type="Proteomes" id="UP000499080">
    <property type="component" value="Unassembled WGS sequence"/>
</dbReference>
<dbReference type="GO" id="GO:0004523">
    <property type="term" value="F:RNA-DNA hybrid ribonuclease activity"/>
    <property type="evidence" value="ECO:0007669"/>
    <property type="project" value="InterPro"/>
</dbReference>
<dbReference type="InterPro" id="IPR005135">
    <property type="entry name" value="Endo/exonuclease/phosphatase"/>
</dbReference>
<dbReference type="SUPFAM" id="SSF53098">
    <property type="entry name" value="Ribonuclease H-like"/>
    <property type="match status" value="1"/>
</dbReference>
<dbReference type="GO" id="GO:0003964">
    <property type="term" value="F:RNA-directed DNA polymerase activity"/>
    <property type="evidence" value="ECO:0007669"/>
    <property type="project" value="UniProtKB-KW"/>
</dbReference>
<accession>A0A4Y2RHJ2</accession>
<reference evidence="2 3" key="1">
    <citation type="journal article" date="2019" name="Sci. Rep.">
        <title>Orb-weaving spider Araneus ventricosus genome elucidates the spidroin gene catalogue.</title>
        <authorList>
            <person name="Kono N."/>
            <person name="Nakamura H."/>
            <person name="Ohtoshi R."/>
            <person name="Moran D.A.P."/>
            <person name="Shinohara A."/>
            <person name="Yoshida Y."/>
            <person name="Fujiwara M."/>
            <person name="Mori M."/>
            <person name="Tomita M."/>
            <person name="Arakawa K."/>
        </authorList>
    </citation>
    <scope>NUCLEOTIDE SEQUENCE [LARGE SCALE GENOMIC DNA]</scope>
</reference>
<dbReference type="GO" id="GO:0003676">
    <property type="term" value="F:nucleic acid binding"/>
    <property type="evidence" value="ECO:0007669"/>
    <property type="project" value="InterPro"/>
</dbReference>
<feature type="domain" description="RNase H type-1" evidence="1">
    <location>
        <begin position="762"/>
        <end position="892"/>
    </location>
</feature>
<name>A0A4Y2RHJ2_ARAVE</name>
<dbReference type="InterPro" id="IPR036397">
    <property type="entry name" value="RNaseH_sf"/>
</dbReference>
<dbReference type="Pfam" id="PF00075">
    <property type="entry name" value="RNase_H"/>
    <property type="match status" value="1"/>
</dbReference>
<dbReference type="SUPFAM" id="SSF56672">
    <property type="entry name" value="DNA/RNA polymerases"/>
    <property type="match status" value="1"/>
</dbReference>
<keyword evidence="2" id="KW-0808">Transferase</keyword>
<dbReference type="Pfam" id="PF14529">
    <property type="entry name" value="Exo_endo_phos_2"/>
    <property type="match status" value="1"/>
</dbReference>
<evidence type="ECO:0000313" key="2">
    <source>
        <dbReference type="EMBL" id="GBN74886.1"/>
    </source>
</evidence>
<sequence>MHSLVTVCSLYLPPNERINQSDLNNLILQLSPPFVILGDLNGHSPLWGSSDANSCGQKNEQLLADHNLCLLNSDEKTHFHLPTRTFHSVDLAICSPSLLPFYSLTVDNDLYNSDHFPLILTDNRNNLISPFRPPKYVLNAADWQKFTSLANINWDIVQSSTIEEALNYIINIIIEAADTSIPKTSGNCRRQNKPWWNDDCKQAYKKQRKAWDIFRRYPTTLNFIHFKKTRADSRRKQRRSRKISWQKFVSSITFTISSRQLWKKVKKASGISHSNAVSVLIDNGRTISSLKGIANSIGSTLSYTSSSQNYTLPILNHKNNAEKEKLNFNSQTNRPYNCDLTFLEFQSCLSNAHDSSPGPDNISYAMIKHLTIESQKSLLHLYNRIWKEHYFPTIWQQTIVIPLLKPGKDPTNPSNYRPIALTCCLCKLLEKIVNRRLIYFLEIHNFIHPSQSGFRRGRSTVDNLLALETDIRLAFLQRKHLVAVFFDIEKAYDKTWSITQWSKVNGFTISTSKTAAVHFCRKRSLHFDPELKLNNEIIPFMNEIRFLGVVFDKKLSFLPHVKQLRNKCEKSLNILKVLSTTAWGADRVSMLKIYKATILSKLDYGCTIYGSARKSVLQKLDPVHHTALRLCSGAFRTSPVKSLYVDCCEPALEHRRQLLSLNYFFRIGSNPCHPFYDFKLRPFLVRLQEARKSFVPVFFTRINLTLSELNLLYLRPTLQPNNTFPPWEIPDIEYLNPFKTFKKSDTTDVINQKIFLEHRQHYQDSIPIYTDGSKSAAHVSFAVVFPDKTISFTLHSSCSVFAAEALAVLFALEEISDRLQRNFIIYTDSLSVLQSLNSFYPHPHNHPVVLNILDLFNKLALRGFNIMFCWVPSQVGILGNEQADRAAKSAVVPISIGIPVGDLKKHVEMYLHTKWQEQWDLETDNKLHTLKPLVQPWPSLANRKADTLITRLRIGHTRFTHLHLLFGEEPPMCSSCNCRMSVRH</sequence>
<dbReference type="InterPro" id="IPR043502">
    <property type="entry name" value="DNA/RNA_pol_sf"/>
</dbReference>
<dbReference type="InterPro" id="IPR036691">
    <property type="entry name" value="Endo/exonu/phosph_ase_sf"/>
</dbReference>
<keyword evidence="2" id="KW-0548">Nucleotidyltransferase</keyword>
<dbReference type="GO" id="GO:0042575">
    <property type="term" value="C:DNA polymerase complex"/>
    <property type="evidence" value="ECO:0007669"/>
    <property type="project" value="UniProtKB-ARBA"/>
</dbReference>
<proteinExistence type="predicted"/>
<dbReference type="Gene3D" id="3.30.420.10">
    <property type="entry name" value="Ribonuclease H-like superfamily/Ribonuclease H"/>
    <property type="match status" value="1"/>
</dbReference>
<keyword evidence="3" id="KW-1185">Reference proteome</keyword>
<evidence type="ECO:0000259" key="1">
    <source>
        <dbReference type="PROSITE" id="PS50879"/>
    </source>
</evidence>
<dbReference type="OrthoDB" id="8058536at2759"/>
<dbReference type="InterPro" id="IPR002156">
    <property type="entry name" value="RNaseH_domain"/>
</dbReference>
<dbReference type="InterPro" id="IPR000477">
    <property type="entry name" value="RT_dom"/>
</dbReference>
<dbReference type="Gene3D" id="3.60.10.10">
    <property type="entry name" value="Endonuclease/exonuclease/phosphatase"/>
    <property type="match status" value="1"/>
</dbReference>